<dbReference type="EMBL" id="FNAP01000002">
    <property type="protein sequence ID" value="SDE00554.1"/>
    <property type="molecule type" value="Genomic_DNA"/>
</dbReference>
<evidence type="ECO:0000256" key="2">
    <source>
        <dbReference type="PIRSR" id="PIRSR620023-2"/>
    </source>
</evidence>
<protein>
    <submittedName>
        <fullName evidence="3">UDP-2,4-diacetamido-2,4,6-trideoxy-beta-L-altropyranose hydrolase</fullName>
    </submittedName>
</protein>
<feature type="binding site" evidence="2">
    <location>
        <position position="260"/>
    </location>
    <ligand>
        <name>substrate</name>
    </ligand>
</feature>
<dbReference type="RefSeq" id="WP_092783069.1">
    <property type="nucleotide sequence ID" value="NZ_FNAP01000002.1"/>
</dbReference>
<accession>A0A1G6ZD34</accession>
<dbReference type="InterPro" id="IPR020023">
    <property type="entry name" value="PseG"/>
</dbReference>
<name>A0A1G6ZD34_9PROT</name>
<keyword evidence="3" id="KW-0378">Hydrolase</keyword>
<dbReference type="Proteomes" id="UP000199412">
    <property type="component" value="Unassembled WGS sequence"/>
</dbReference>
<feature type="active site" description="Proton acceptor" evidence="1">
    <location>
        <position position="17"/>
    </location>
</feature>
<dbReference type="OrthoDB" id="9788924at2"/>
<gene>
    <name evidence="3" type="ORF">SAMN05421720_102340</name>
</gene>
<dbReference type="Gene3D" id="3.40.50.11190">
    <property type="match status" value="1"/>
</dbReference>
<feature type="binding site" evidence="2">
    <location>
        <position position="162"/>
    </location>
    <ligand>
        <name>substrate</name>
    </ligand>
</feature>
<dbReference type="STRING" id="69960.SAMN05421720_102340"/>
<organism evidence="3 4">
    <name type="scientific">Rhodospira trueperi</name>
    <dbReference type="NCBI Taxonomy" id="69960"/>
    <lineage>
        <taxon>Bacteria</taxon>
        <taxon>Pseudomonadati</taxon>
        <taxon>Pseudomonadota</taxon>
        <taxon>Alphaproteobacteria</taxon>
        <taxon>Rhodospirillales</taxon>
        <taxon>Rhodospirillaceae</taxon>
        <taxon>Rhodospira</taxon>
    </lineage>
</organism>
<dbReference type="Gene3D" id="3.40.50.2000">
    <property type="entry name" value="Glycogen Phosphorylase B"/>
    <property type="match status" value="1"/>
</dbReference>
<dbReference type="NCBIfam" id="TIGR03590">
    <property type="entry name" value="PseG"/>
    <property type="match status" value="1"/>
</dbReference>
<evidence type="ECO:0000256" key="1">
    <source>
        <dbReference type="PIRSR" id="PIRSR620023-1"/>
    </source>
</evidence>
<evidence type="ECO:0000313" key="4">
    <source>
        <dbReference type="Proteomes" id="UP000199412"/>
    </source>
</evidence>
<dbReference type="GO" id="GO:0016787">
    <property type="term" value="F:hydrolase activity"/>
    <property type="evidence" value="ECO:0007669"/>
    <property type="project" value="UniProtKB-KW"/>
</dbReference>
<reference evidence="3 4" key="1">
    <citation type="submission" date="2016-10" db="EMBL/GenBank/DDBJ databases">
        <authorList>
            <person name="de Groot N.N."/>
        </authorList>
    </citation>
    <scope>NUCLEOTIDE SEQUENCE [LARGE SCALE GENOMIC DNA]</scope>
    <source>
        <strain evidence="3 4">ATCC 700224</strain>
    </source>
</reference>
<sequence>MKVIVRADASTDIGSGHVIRCLTLATALRQDGAEVRFVCRDCPGHMADRIAAAGFAFTLLPAAGPAPTSATARTDAAQTIGAVGPVAPEWVIADHYGLDRAWDAAIRPHTRALAVIDDLACTPRDCDLLINHTVRPNLEAFYRHALPSHCRRFLGPGYVLLRPAFDQGVAQQRDGTVKRVLVYFGGADTDNQTLRAMEALSCFDGIEATVILGLHHPFQSEIEQTPVARRFDLVAYCDDVVGAMATSDLALGVCGGAAWERCAMSLPSLVCITADNQVEDAEILHERGAVDCLGWSRDVTARIWTDAMRRALDDPARVRRMGTAAHAIVEGHARNRAQIVQAFRDIPDSRPC</sequence>
<dbReference type="SUPFAM" id="SSF53756">
    <property type="entry name" value="UDP-Glycosyltransferase/glycogen phosphorylase"/>
    <property type="match status" value="1"/>
</dbReference>
<proteinExistence type="predicted"/>
<keyword evidence="4" id="KW-1185">Reference proteome</keyword>
<evidence type="ECO:0000313" key="3">
    <source>
        <dbReference type="EMBL" id="SDE00554.1"/>
    </source>
</evidence>
<dbReference type="AlphaFoldDB" id="A0A1G6ZD34"/>